<organism evidence="2 3">
    <name type="scientific">Pseudoalteromonas piscicida</name>
    <dbReference type="NCBI Taxonomy" id="43662"/>
    <lineage>
        <taxon>Bacteria</taxon>
        <taxon>Pseudomonadati</taxon>
        <taxon>Pseudomonadota</taxon>
        <taxon>Gammaproteobacteria</taxon>
        <taxon>Alteromonadales</taxon>
        <taxon>Pseudoalteromonadaceae</taxon>
        <taxon>Pseudoalteromonas</taxon>
    </lineage>
</organism>
<evidence type="ECO:0000313" key="2">
    <source>
        <dbReference type="EMBL" id="PCK30595.1"/>
    </source>
</evidence>
<dbReference type="InterPro" id="IPR010982">
    <property type="entry name" value="Lambda_DNA-bd_dom_sf"/>
</dbReference>
<dbReference type="EMBL" id="NKHF01000077">
    <property type="protein sequence ID" value="PCK30595.1"/>
    <property type="molecule type" value="Genomic_DNA"/>
</dbReference>
<dbReference type="OrthoDB" id="6006530at2"/>
<evidence type="ECO:0000313" key="3">
    <source>
        <dbReference type="Proteomes" id="UP000228621"/>
    </source>
</evidence>
<feature type="domain" description="HTH cro/C1-type" evidence="1">
    <location>
        <begin position="10"/>
        <end position="68"/>
    </location>
</feature>
<dbReference type="Proteomes" id="UP000228621">
    <property type="component" value="Unassembled WGS sequence"/>
</dbReference>
<name>A0A2A5JMD6_PSEO7</name>
<dbReference type="InterPro" id="IPR001387">
    <property type="entry name" value="Cro/C1-type_HTH"/>
</dbReference>
<protein>
    <submittedName>
        <fullName evidence="2">Transcriptional regulator</fullName>
    </submittedName>
</protein>
<keyword evidence="3" id="KW-1185">Reference proteome</keyword>
<reference evidence="3" key="1">
    <citation type="journal article" date="2019" name="Genome Announc.">
        <title>Draft Genome Sequence of Pseudoalteromonas piscicida Strain 36Y ROTHPW, an Hypersaline Seawater Isolate from the South Coast of Sonora, Mexico.</title>
        <authorList>
            <person name="Sanchez-Diaz R."/>
            <person name="Molina-Garza Z.J."/>
            <person name="Cruz-Suarez L.E."/>
            <person name="Selvin J."/>
            <person name="Kiran G.S."/>
            <person name="Ibarra-Gamez J.C."/>
            <person name="Gomez-Gil B."/>
            <person name="Galaviz-Silva L."/>
        </authorList>
    </citation>
    <scope>NUCLEOTIDE SEQUENCE [LARGE SCALE GENOMIC DNA]</scope>
    <source>
        <strain evidence="3">36Y_RITHPW</strain>
    </source>
</reference>
<dbReference type="RefSeq" id="WP_099643152.1">
    <property type="nucleotide sequence ID" value="NZ_NKHF01000077.1"/>
</dbReference>
<dbReference type="SMART" id="SM00530">
    <property type="entry name" value="HTH_XRE"/>
    <property type="match status" value="1"/>
</dbReference>
<dbReference type="AlphaFoldDB" id="A0A2A5JMD6"/>
<dbReference type="SUPFAM" id="SSF47413">
    <property type="entry name" value="lambda repressor-like DNA-binding domains"/>
    <property type="match status" value="1"/>
</dbReference>
<dbReference type="GO" id="GO:0003677">
    <property type="term" value="F:DNA binding"/>
    <property type="evidence" value="ECO:0007669"/>
    <property type="project" value="InterPro"/>
</dbReference>
<dbReference type="PROSITE" id="PS50943">
    <property type="entry name" value="HTH_CROC1"/>
    <property type="match status" value="1"/>
</dbReference>
<gene>
    <name evidence="2" type="ORF">CEX98_16605</name>
</gene>
<dbReference type="Pfam" id="PF12844">
    <property type="entry name" value="HTH_19"/>
    <property type="match status" value="1"/>
</dbReference>
<dbReference type="CDD" id="cd00093">
    <property type="entry name" value="HTH_XRE"/>
    <property type="match status" value="1"/>
</dbReference>
<accession>A0A2A5JMD6</accession>
<comment type="caution">
    <text evidence="2">The sequence shown here is derived from an EMBL/GenBank/DDBJ whole genome shotgun (WGS) entry which is preliminary data.</text>
</comment>
<sequence>MSKSPFAKRLKEARTKAKYTQEKLGIEAGIDEGSASARMNQYEKGVHAPDFGMVKSLATVLKVPTAYFFCEEDDLAEIISNYQPND</sequence>
<proteinExistence type="predicted"/>
<dbReference type="Gene3D" id="1.10.260.40">
    <property type="entry name" value="lambda repressor-like DNA-binding domains"/>
    <property type="match status" value="1"/>
</dbReference>
<evidence type="ECO:0000259" key="1">
    <source>
        <dbReference type="PROSITE" id="PS50943"/>
    </source>
</evidence>